<comment type="caution">
    <text evidence="2">The sequence shown here is derived from an EMBL/GenBank/DDBJ whole genome shotgun (WGS) entry which is preliminary data.</text>
</comment>
<keyword evidence="1" id="KW-0732">Signal</keyword>
<name>A0A2S7TZX2_9BACT</name>
<dbReference type="AlphaFoldDB" id="A0A2S7TZX2"/>
<sequence length="95" mass="10571">MMLSTTSPKKQIPSNPMFYQRRQNFKFQRQLQIGLALALALAFVAQACADDQKTGKHLFILSGQSNMTGTVKGAFAARVAKHFGKENVVVVMRQK</sequence>
<evidence type="ECO:0000256" key="1">
    <source>
        <dbReference type="SAM" id="SignalP"/>
    </source>
</evidence>
<evidence type="ECO:0000313" key="3">
    <source>
        <dbReference type="Proteomes" id="UP000239907"/>
    </source>
</evidence>
<feature type="chain" id="PRO_5015572648" description="Sialate O-acetylesterase domain-containing protein" evidence="1">
    <location>
        <begin position="50"/>
        <end position="95"/>
    </location>
</feature>
<evidence type="ECO:0000313" key="2">
    <source>
        <dbReference type="EMBL" id="PQJ27622.1"/>
    </source>
</evidence>
<feature type="signal peptide" evidence="1">
    <location>
        <begin position="1"/>
        <end position="49"/>
    </location>
</feature>
<proteinExistence type="predicted"/>
<dbReference type="EMBL" id="MQWA01000001">
    <property type="protein sequence ID" value="PQJ27622.1"/>
    <property type="molecule type" value="Genomic_DNA"/>
</dbReference>
<protein>
    <recommendedName>
        <fullName evidence="4">Sialate O-acetylesterase domain-containing protein</fullName>
    </recommendedName>
</protein>
<accession>A0A2S7TZX2</accession>
<evidence type="ECO:0008006" key="4">
    <source>
        <dbReference type="Google" id="ProtNLM"/>
    </source>
</evidence>
<organism evidence="2 3">
    <name type="scientific">Rubritalea profundi</name>
    <dbReference type="NCBI Taxonomy" id="1658618"/>
    <lineage>
        <taxon>Bacteria</taxon>
        <taxon>Pseudomonadati</taxon>
        <taxon>Verrucomicrobiota</taxon>
        <taxon>Verrucomicrobiia</taxon>
        <taxon>Verrucomicrobiales</taxon>
        <taxon>Rubritaleaceae</taxon>
        <taxon>Rubritalea</taxon>
    </lineage>
</organism>
<reference evidence="2 3" key="1">
    <citation type="submission" date="2016-12" db="EMBL/GenBank/DDBJ databases">
        <title>Study of bacterial adaptation to deep sea.</title>
        <authorList>
            <person name="Song J."/>
            <person name="Yoshizawa S."/>
            <person name="Kogure K."/>
        </authorList>
    </citation>
    <scope>NUCLEOTIDE SEQUENCE [LARGE SCALE GENOMIC DNA]</scope>
    <source>
        <strain evidence="2 3">SAORIC-165</strain>
    </source>
</reference>
<dbReference type="Proteomes" id="UP000239907">
    <property type="component" value="Unassembled WGS sequence"/>
</dbReference>
<keyword evidence="3" id="KW-1185">Reference proteome</keyword>
<gene>
    <name evidence="2" type="ORF">BSZ32_03330</name>
</gene>